<dbReference type="AlphaFoldDB" id="A0A6N2TIL0"/>
<evidence type="ECO:0000313" key="1">
    <source>
        <dbReference type="EMBL" id="VYT04719.1"/>
    </source>
</evidence>
<dbReference type="GO" id="GO:0019941">
    <property type="term" value="P:modification-dependent protein catabolic process"/>
    <property type="evidence" value="ECO:0007669"/>
    <property type="project" value="InterPro"/>
</dbReference>
<dbReference type="InterPro" id="IPR004347">
    <property type="entry name" value="Pup_ligase/deamidase"/>
</dbReference>
<dbReference type="Pfam" id="PF03136">
    <property type="entry name" value="Pup_ligase"/>
    <property type="match status" value="1"/>
</dbReference>
<dbReference type="PANTHER" id="PTHR42307:SF3">
    <property type="entry name" value="PUP--PROTEIN LIGASE"/>
    <property type="match status" value="1"/>
</dbReference>
<sequence>MKRRVIGIETEYGLTCATRSGARATHDADAAAHLLFVPFAQGGRAPNLYLRNGGRLYLDVGAHPEYATAECDTLLDLLAQHRCGDELLNQLNDAARSSLSRLPDPEEIYLFRNNVDSAGNSFGCHENYLLHRRRDFRQVADGLVAFFVTRLILVGAGHLRRQGTQLHYCFSQRAEQMWEAVSSATTRTRPIINTRDEPLADAGQYRRLHVISGDTNVCEATTFLKVGMTALVLDAVEEGMDLKDLELADPMMAIRQINHDLSGQTKIAMVSGPDLSAVEIQERILQRVIDVLKIERTSDSLEPTTHAIIDLWQRGIHALRSQDWSGIDHELDFAIKYRLIREYLKRKQTTLDDPRVARLLLSYHDIGPHGLRQGLERTGAMRRMTTDEQVKNACVSAPQTTRAHLRSKVINAAEEAGVELALDWVRASRIDDPNRYVLMNDPFATSSLAVEEFISSLGSPHEVFPA</sequence>
<dbReference type="EMBL" id="CACRSM010000002">
    <property type="protein sequence ID" value="VYT04719.1"/>
    <property type="molecule type" value="Genomic_DNA"/>
</dbReference>
<name>A0A6N2TIL0_9ACTO</name>
<accession>A0A6N2TIL0</accession>
<dbReference type="EC" id="6.3.2.-" evidence="1"/>
<organism evidence="1">
    <name type="scientific">Schaalia odontolytica</name>
    <dbReference type="NCBI Taxonomy" id="1660"/>
    <lineage>
        <taxon>Bacteria</taxon>
        <taxon>Bacillati</taxon>
        <taxon>Actinomycetota</taxon>
        <taxon>Actinomycetes</taxon>
        <taxon>Actinomycetales</taxon>
        <taxon>Actinomycetaceae</taxon>
        <taxon>Schaalia</taxon>
    </lineage>
</organism>
<dbReference type="GO" id="GO:0010498">
    <property type="term" value="P:proteasomal protein catabolic process"/>
    <property type="evidence" value="ECO:0007669"/>
    <property type="project" value="InterPro"/>
</dbReference>
<protein>
    <submittedName>
        <fullName evidence="1">Pup--protein ligase</fullName>
        <ecNumber evidence="1">6.3.2.-</ecNumber>
    </submittedName>
</protein>
<gene>
    <name evidence="1" type="primary">pafA</name>
    <name evidence="1" type="ORF">AOLFYP35_01351</name>
</gene>
<dbReference type="PANTHER" id="PTHR42307">
    <property type="entry name" value="PUP DEAMIDASE/DEPUPYLASE"/>
    <property type="match status" value="1"/>
</dbReference>
<dbReference type="GO" id="GO:0016874">
    <property type="term" value="F:ligase activity"/>
    <property type="evidence" value="ECO:0007669"/>
    <property type="project" value="UniProtKB-KW"/>
</dbReference>
<dbReference type="GO" id="GO:0005524">
    <property type="term" value="F:ATP binding"/>
    <property type="evidence" value="ECO:0007669"/>
    <property type="project" value="TreeGrafter"/>
</dbReference>
<proteinExistence type="predicted"/>
<reference evidence="1" key="1">
    <citation type="submission" date="2019-11" db="EMBL/GenBank/DDBJ databases">
        <authorList>
            <person name="Feng L."/>
        </authorList>
    </citation>
    <scope>NUCLEOTIDE SEQUENCE</scope>
    <source>
        <strain evidence="1">AodontolyticusLFYP35</strain>
    </source>
</reference>
<dbReference type="GO" id="GO:0070490">
    <property type="term" value="P:protein pupylation"/>
    <property type="evidence" value="ECO:0007669"/>
    <property type="project" value="TreeGrafter"/>
</dbReference>
<keyword evidence="1" id="KW-0436">Ligase</keyword>